<gene>
    <name evidence="3" type="ORF">DT603_11035</name>
</gene>
<dbReference type="Pfam" id="PF14258">
    <property type="entry name" value="DUF4350"/>
    <property type="match status" value="1"/>
</dbReference>
<keyword evidence="4" id="KW-1185">Reference proteome</keyword>
<comment type="caution">
    <text evidence="3">The sequence shown here is derived from an EMBL/GenBank/DDBJ whole genome shotgun (WGS) entry which is preliminary data.</text>
</comment>
<dbReference type="Proteomes" id="UP001429354">
    <property type="component" value="Unassembled WGS sequence"/>
</dbReference>
<dbReference type="EMBL" id="QOVG01000007">
    <property type="protein sequence ID" value="NDK39376.1"/>
    <property type="molecule type" value="Genomic_DNA"/>
</dbReference>
<keyword evidence="1" id="KW-0812">Transmembrane</keyword>
<feature type="transmembrane region" description="Helical" evidence="1">
    <location>
        <begin position="266"/>
        <end position="286"/>
    </location>
</feature>
<name>A0ABX0AGL4_9GAMM</name>
<evidence type="ECO:0000313" key="4">
    <source>
        <dbReference type="Proteomes" id="UP001429354"/>
    </source>
</evidence>
<feature type="transmembrane region" description="Helical" evidence="1">
    <location>
        <begin position="7"/>
        <end position="29"/>
    </location>
</feature>
<keyword evidence="1" id="KW-1133">Transmembrane helix</keyword>
<keyword evidence="1" id="KW-0472">Membrane</keyword>
<reference evidence="3 4" key="1">
    <citation type="submission" date="2018-07" db="EMBL/GenBank/DDBJ databases">
        <title>Whole genome Sequencing of Pseudoxanthomonas gei KCTC 32298 (T).</title>
        <authorList>
            <person name="Kumar S."/>
            <person name="Bansal K."/>
            <person name="Kaur A."/>
            <person name="Patil P."/>
            <person name="Sharma S."/>
            <person name="Patil P.B."/>
        </authorList>
    </citation>
    <scope>NUCLEOTIDE SEQUENCE [LARGE SCALE GENOMIC DNA]</scope>
    <source>
        <strain evidence="3 4">KCTC 32298</strain>
    </source>
</reference>
<dbReference type="InterPro" id="IPR029062">
    <property type="entry name" value="Class_I_gatase-like"/>
</dbReference>
<dbReference type="InterPro" id="IPR025646">
    <property type="entry name" value="DUF4350"/>
</dbReference>
<evidence type="ECO:0000313" key="3">
    <source>
        <dbReference type="EMBL" id="NDK39376.1"/>
    </source>
</evidence>
<evidence type="ECO:0000256" key="1">
    <source>
        <dbReference type="SAM" id="Phobius"/>
    </source>
</evidence>
<accession>A0ABX0AGL4</accession>
<evidence type="ECO:0000259" key="2">
    <source>
        <dbReference type="Pfam" id="PF14258"/>
    </source>
</evidence>
<feature type="domain" description="DUF4350" evidence="2">
    <location>
        <begin position="44"/>
        <end position="204"/>
    </location>
</feature>
<organism evidence="3 4">
    <name type="scientific">Pseudoxanthomonas gei</name>
    <dbReference type="NCBI Taxonomy" id="1383030"/>
    <lineage>
        <taxon>Bacteria</taxon>
        <taxon>Pseudomonadati</taxon>
        <taxon>Pseudomonadota</taxon>
        <taxon>Gammaproteobacteria</taxon>
        <taxon>Lysobacterales</taxon>
        <taxon>Lysobacteraceae</taxon>
        <taxon>Pseudoxanthomonas</taxon>
    </lineage>
</organism>
<dbReference type="Gene3D" id="3.40.50.880">
    <property type="match status" value="1"/>
</dbReference>
<proteinExistence type="predicted"/>
<protein>
    <submittedName>
        <fullName evidence="3">DUF4350 domain-containing protein</fullName>
    </submittedName>
</protein>
<sequence>MGKALRIVLVGALVVAVAGAGVAWFLHYYERVEKQVDLPPRGEASYNPLYALKKALQADGLQVESRQRLDLGAQRLGPRDTLLILNDPRVMTPVESRKLLEWVAGGGHLLVRTPSPQGWQEQGHAALLDALGVLPREDSARCEPMQVEGQDHHVEFCAGSRFSFDGVEPELAWGDLQAGYAYARLAHGEGHVDVLADFDFLGNGGDGGGDVAGDGVSVPGAGGMRSGGLRDGPHRALARQVLAPNYGQGTMHLVYAAQMPSLLRTVLMLGWPVWLPLLLALLAWLWRRMQRFGPRLPSPVGERRSLLEHVRASGEHLFRYNKRALLYAAVRKSFLARLRRRDPVAAVLGGDAQAAAIAERAGMPVEAVRIALQAPSSHDKQAFRTRISTLIQLRNRI</sequence>